<evidence type="ECO:0000313" key="2">
    <source>
        <dbReference type="Proteomes" id="UP001577267"/>
    </source>
</evidence>
<dbReference type="Proteomes" id="UP001577267">
    <property type="component" value="Unassembled WGS sequence"/>
</dbReference>
<proteinExistence type="predicted"/>
<gene>
    <name evidence="1" type="ORF">ACE11A_03180</name>
</gene>
<accession>A0ABV4ZHU2</accession>
<protein>
    <submittedName>
        <fullName evidence="1">Uncharacterized protein</fullName>
    </submittedName>
</protein>
<comment type="caution">
    <text evidence="1">The sequence shown here is derived from an EMBL/GenBank/DDBJ whole genome shotgun (WGS) entry which is preliminary data.</text>
</comment>
<dbReference type="RefSeq" id="WP_375061399.1">
    <property type="nucleotide sequence ID" value="NZ_JBHGBT010000002.1"/>
</dbReference>
<organism evidence="1 2">
    <name type="scientific">Streptomyces carpaticus</name>
    <dbReference type="NCBI Taxonomy" id="285558"/>
    <lineage>
        <taxon>Bacteria</taxon>
        <taxon>Bacillati</taxon>
        <taxon>Actinomycetota</taxon>
        <taxon>Actinomycetes</taxon>
        <taxon>Kitasatosporales</taxon>
        <taxon>Streptomycetaceae</taxon>
        <taxon>Streptomyces</taxon>
    </lineage>
</organism>
<reference evidence="1 2" key="1">
    <citation type="submission" date="2024-09" db="EMBL/GenBank/DDBJ databases">
        <title>Draft genome sequence of multifaceted antimicrobials producing Streptomyces sp. strain FH1.</title>
        <authorList>
            <person name="Hassan F."/>
            <person name="Ali H."/>
            <person name="Hassan N."/>
            <person name="Nawaz A."/>
        </authorList>
    </citation>
    <scope>NUCLEOTIDE SEQUENCE [LARGE SCALE GENOMIC DNA]</scope>
    <source>
        <strain evidence="1 2">FH1</strain>
    </source>
</reference>
<dbReference type="EMBL" id="JBHGBT010000002">
    <property type="protein sequence ID" value="MFB4193360.1"/>
    <property type="molecule type" value="Genomic_DNA"/>
</dbReference>
<keyword evidence="2" id="KW-1185">Reference proteome</keyword>
<evidence type="ECO:0000313" key="1">
    <source>
        <dbReference type="EMBL" id="MFB4193360.1"/>
    </source>
</evidence>
<sequence>MIAAADKPYELLTDTAGDIATIPASGATALYGAVVVLRKLTHQLEGLSSLPFPNTGIGLFTMASFAAAIGELAEAVNELMAQPPEDEHGDLVQRAGQQVALAHLHRRCEEIQERLLTDAERVRAQPDTLSLDENLEDLAALIENLQQTSTNNGRP</sequence>
<name>A0ABV4ZHU2_9ACTN</name>